<dbReference type="PROSITE" id="PS00913">
    <property type="entry name" value="ADH_IRON_1"/>
    <property type="match status" value="1"/>
</dbReference>
<dbReference type="Gene3D" id="3.40.50.1970">
    <property type="match status" value="1"/>
</dbReference>
<evidence type="ECO:0000259" key="6">
    <source>
        <dbReference type="Pfam" id="PF25137"/>
    </source>
</evidence>
<dbReference type="SUPFAM" id="SSF56796">
    <property type="entry name" value="Dehydroquinate synthase-like"/>
    <property type="match status" value="1"/>
</dbReference>
<dbReference type="Proteomes" id="UP000267585">
    <property type="component" value="Unassembled WGS sequence"/>
</dbReference>
<evidence type="ECO:0000256" key="4">
    <source>
        <dbReference type="ARBA" id="ARBA00023027"/>
    </source>
</evidence>
<evidence type="ECO:0000256" key="2">
    <source>
        <dbReference type="ARBA" id="ARBA00007358"/>
    </source>
</evidence>
<dbReference type="Pfam" id="PF00465">
    <property type="entry name" value="Fe-ADH"/>
    <property type="match status" value="1"/>
</dbReference>
<dbReference type="CDD" id="cd14861">
    <property type="entry name" value="Fe-ADH-like"/>
    <property type="match status" value="1"/>
</dbReference>
<dbReference type="FunFam" id="3.40.50.1970:FF:000003">
    <property type="entry name" value="Alcohol dehydrogenase, iron-containing"/>
    <property type="match status" value="1"/>
</dbReference>
<accession>A0A3S0B113</accession>
<dbReference type="OrthoDB" id="9801156at2"/>
<sequence length="390" mass="42057">MLLANTNWNYPTAVWFGNGRINELVQACKELGIRNPLFITDEGLVKLDIVEKTLNVLRKEQLSFTVYSDVQGNPTGDNVENGVRHFNENKHDGVIAFGGGSAIDAAKTIAFMSGQSKSLWDFEDVGDNWTHANLAGIAPIIAIPTTAGTGSEVGRASVILDENLHSKKIIFHPKMLPGIVILDPELTIGLPPSITAWTGVDAMVHAIEAYCAPGYHPMAEGIAIEAIRIIAKYLPVAVKDGKNLEARGQMLVAAAMGATAFQKGLGSVHSVAHQLGAIYNKQHGLLNAIILPYALHQNKSAIEERMVYLSTVLGLKDQGTDAVIAYILALRKELAIPHTLKEIGITEDKAAEIGKMAYKDPSTPSNAKTVNARDLEQLFRAAVNGDIKEL</sequence>
<feature type="domain" description="Fe-containing alcohol dehydrogenase-like C-terminal" evidence="6">
    <location>
        <begin position="195"/>
        <end position="383"/>
    </location>
</feature>
<dbReference type="PANTHER" id="PTHR11496:SF102">
    <property type="entry name" value="ALCOHOL DEHYDROGENASE 4"/>
    <property type="match status" value="1"/>
</dbReference>
<dbReference type="InterPro" id="IPR056798">
    <property type="entry name" value="ADH_Fe_C"/>
</dbReference>
<keyword evidence="8" id="KW-1185">Reference proteome</keyword>
<comment type="caution">
    <text evidence="7">The sequence shown here is derived from an EMBL/GenBank/DDBJ whole genome shotgun (WGS) entry which is preliminary data.</text>
</comment>
<reference evidence="7 8" key="1">
    <citation type="submission" date="2018-11" db="EMBL/GenBank/DDBJ databases">
        <title>Arenibacter aquaticus sp.nov., a marine bacterium isolated from surface seawater in the South China Sea.</title>
        <authorList>
            <person name="Guo J."/>
            <person name="Sun J."/>
        </authorList>
    </citation>
    <scope>NUCLEOTIDE SEQUENCE [LARGE SCALE GENOMIC DNA]</scope>
    <source>
        <strain evidence="7 8">GUO666</strain>
    </source>
</reference>
<dbReference type="InterPro" id="IPR001670">
    <property type="entry name" value="ADH_Fe/GldA"/>
</dbReference>
<dbReference type="GO" id="GO:0004022">
    <property type="term" value="F:alcohol dehydrogenase (NAD+) activity"/>
    <property type="evidence" value="ECO:0007669"/>
    <property type="project" value="TreeGrafter"/>
</dbReference>
<dbReference type="Pfam" id="PF25137">
    <property type="entry name" value="ADH_Fe_C"/>
    <property type="match status" value="1"/>
</dbReference>
<keyword evidence="4" id="KW-0520">NAD</keyword>
<dbReference type="Gene3D" id="1.20.1090.10">
    <property type="entry name" value="Dehydroquinate synthase-like - alpha domain"/>
    <property type="match status" value="1"/>
</dbReference>
<proteinExistence type="inferred from homology"/>
<evidence type="ECO:0000259" key="5">
    <source>
        <dbReference type="Pfam" id="PF00465"/>
    </source>
</evidence>
<dbReference type="InterPro" id="IPR039697">
    <property type="entry name" value="Alcohol_dehydrogenase_Fe"/>
</dbReference>
<dbReference type="FunFam" id="1.20.1090.10:FF:000001">
    <property type="entry name" value="Aldehyde-alcohol dehydrogenase"/>
    <property type="match status" value="1"/>
</dbReference>
<keyword evidence="3" id="KW-0560">Oxidoreductase</keyword>
<comment type="cofactor">
    <cofactor evidence="1">
        <name>Fe cation</name>
        <dbReference type="ChEBI" id="CHEBI:24875"/>
    </cofactor>
</comment>
<comment type="similarity">
    <text evidence="2">Belongs to the iron-containing alcohol dehydrogenase family.</text>
</comment>
<organism evidence="7 8">
    <name type="scientific">Arenibacter aquaticus</name>
    <dbReference type="NCBI Taxonomy" id="2489054"/>
    <lineage>
        <taxon>Bacteria</taxon>
        <taxon>Pseudomonadati</taxon>
        <taxon>Bacteroidota</taxon>
        <taxon>Flavobacteriia</taxon>
        <taxon>Flavobacteriales</taxon>
        <taxon>Flavobacteriaceae</taxon>
        <taxon>Arenibacter</taxon>
    </lineage>
</organism>
<protein>
    <submittedName>
        <fullName evidence="7">Iron-containing alcohol dehydrogenase</fullName>
    </submittedName>
</protein>
<dbReference type="AlphaFoldDB" id="A0A3S0B113"/>
<dbReference type="InterPro" id="IPR018211">
    <property type="entry name" value="ADH_Fe_CS"/>
</dbReference>
<evidence type="ECO:0000313" key="7">
    <source>
        <dbReference type="EMBL" id="RTE55184.1"/>
    </source>
</evidence>
<dbReference type="RefSeq" id="WP_126160487.1">
    <property type="nucleotide sequence ID" value="NZ_RQPJ01000001.1"/>
</dbReference>
<dbReference type="PANTHER" id="PTHR11496">
    <property type="entry name" value="ALCOHOL DEHYDROGENASE"/>
    <property type="match status" value="1"/>
</dbReference>
<evidence type="ECO:0000256" key="1">
    <source>
        <dbReference type="ARBA" id="ARBA00001962"/>
    </source>
</evidence>
<evidence type="ECO:0000256" key="3">
    <source>
        <dbReference type="ARBA" id="ARBA00023002"/>
    </source>
</evidence>
<dbReference type="GO" id="GO:0046872">
    <property type="term" value="F:metal ion binding"/>
    <property type="evidence" value="ECO:0007669"/>
    <property type="project" value="InterPro"/>
</dbReference>
<feature type="domain" description="Alcohol dehydrogenase iron-type/glycerol dehydrogenase GldA" evidence="5">
    <location>
        <begin position="11"/>
        <end position="184"/>
    </location>
</feature>
<name>A0A3S0B113_9FLAO</name>
<dbReference type="EMBL" id="RQPJ01000001">
    <property type="protein sequence ID" value="RTE55184.1"/>
    <property type="molecule type" value="Genomic_DNA"/>
</dbReference>
<gene>
    <name evidence="7" type="ORF">EHW67_01050</name>
</gene>
<evidence type="ECO:0000313" key="8">
    <source>
        <dbReference type="Proteomes" id="UP000267585"/>
    </source>
</evidence>